<evidence type="ECO:0000313" key="3">
    <source>
        <dbReference type="Proteomes" id="UP000240985"/>
    </source>
</evidence>
<evidence type="ECO:0000313" key="2">
    <source>
        <dbReference type="EMBL" id="AVJ51916.1"/>
    </source>
</evidence>
<proteinExistence type="predicted"/>
<accession>A0A2P1CKZ2</accession>
<feature type="compositionally biased region" description="Acidic residues" evidence="1">
    <location>
        <begin position="86"/>
        <end position="100"/>
    </location>
</feature>
<dbReference type="GO" id="GO:0019069">
    <property type="term" value="P:viral capsid assembly"/>
    <property type="evidence" value="ECO:0007669"/>
    <property type="project" value="InterPro"/>
</dbReference>
<dbReference type="InterPro" id="IPR008768">
    <property type="entry name" value="Gp9-like"/>
</dbReference>
<name>A0A2P1CKZ2_9CAUD</name>
<gene>
    <name evidence="2" type="ORF">ebrios_33</name>
</gene>
<feature type="region of interest" description="Disordered" evidence="1">
    <location>
        <begin position="43"/>
        <end position="107"/>
    </location>
</feature>
<organism evidence="2 3">
    <name type="scientific">Escherichia phage Ebrios</name>
    <dbReference type="NCBI Taxonomy" id="2099356"/>
    <lineage>
        <taxon>Viruses</taxon>
        <taxon>Duplodnaviria</taxon>
        <taxon>Heunggongvirae</taxon>
        <taxon>Uroviricota</taxon>
        <taxon>Caudoviricetes</taxon>
        <taxon>Autographivirales</taxon>
        <taxon>Autotranscriptaviridae</taxon>
        <taxon>Studiervirinae</taxon>
        <taxon>Ebriosvirus</taxon>
        <taxon>Ebriosvirus ebrios</taxon>
        <taxon>Teseptimavirus ebrios</taxon>
    </lineage>
</organism>
<sequence length="307" mass="33570">MAGESNADVYASFGVNSAVMTGDSVSTHEQNMLALDVAARDGDDAIELGEPTERDLYDNSDPFGQEDDEGRIQVRIGEDGQSVEEVSQEVETGGEQDGEPTEFTPLGDTPEALKAAQAQLAEHDAGFQEMIGMAMERGLTAETIERIQAEYDSEAGISDKSYKELAEIGYTKGFIDSYIRGQEALVEQYVAGIVEYAGGREQFDALYQHLENTNPEASKALETALENLDVATVKAIINLAGESRAKTFGRKPTRSVTQRAVPAKPQAPKKVGFESRAEMVKAMSDVRYRTDAKYRAEVEQKVWNSNF</sequence>
<dbReference type="Pfam" id="PF05396">
    <property type="entry name" value="Phage_T7_Capsid"/>
    <property type="match status" value="1"/>
</dbReference>
<reference evidence="2 3" key="1">
    <citation type="submission" date="2018-02" db="EMBL/GenBank/DDBJ databases">
        <title>Complete Genome Sequence of Ebrios, a novel T7-like phage isolated from the Lagoon Ebrie in Abidjan.</title>
        <authorList>
            <person name="Ngazoa-Kakou S."/>
            <person name="Philippe C."/>
            <person name="Tremblay D.M."/>
            <person name="Loignon S."/>
            <person name="Koudou A."/>
            <person name="Abole A."/>
            <person name="Coulibaly D.N."/>
            <person name="Kan Kouassi S."/>
            <person name="Kouame-Sina M."/>
            <person name="Aoussi S."/>
            <person name="Dosso M."/>
            <person name="Moineau S."/>
        </authorList>
    </citation>
    <scope>NUCLEOTIDE SEQUENCE [LARGE SCALE GENOMIC DNA]</scope>
</reference>
<dbReference type="EMBL" id="MG966531">
    <property type="protein sequence ID" value="AVJ51916.1"/>
    <property type="molecule type" value="Genomic_DNA"/>
</dbReference>
<evidence type="ECO:0000256" key="1">
    <source>
        <dbReference type="SAM" id="MobiDB-lite"/>
    </source>
</evidence>
<protein>
    <submittedName>
        <fullName evidence="2">Capsid and scaffold protein</fullName>
    </submittedName>
</protein>
<keyword evidence="3" id="KW-1185">Reference proteome</keyword>
<dbReference type="Proteomes" id="UP000240985">
    <property type="component" value="Segment"/>
</dbReference>